<keyword evidence="4" id="KW-1000">Mitochondrion outer membrane</keyword>
<dbReference type="PANTHER" id="PTHR12497:SF0">
    <property type="entry name" value="TAFAZZIN"/>
    <property type="match status" value="1"/>
</dbReference>
<dbReference type="PRINTS" id="PR00979">
    <property type="entry name" value="TAFAZZIN"/>
</dbReference>
<feature type="coiled-coil region" evidence="13">
    <location>
        <begin position="259"/>
        <end position="286"/>
    </location>
</feature>
<evidence type="ECO:0000313" key="15">
    <source>
        <dbReference type="EMBL" id="CEO95301.1"/>
    </source>
</evidence>
<evidence type="ECO:0000256" key="9">
    <source>
        <dbReference type="ARBA" id="ARBA00023315"/>
    </source>
</evidence>
<dbReference type="InterPro" id="IPR002123">
    <property type="entry name" value="Plipid/glycerol_acylTrfase"/>
</dbReference>
<dbReference type="AlphaFoldDB" id="A0A0G4IJ85"/>
<keyword evidence="8" id="KW-0472">Membrane</keyword>
<dbReference type="EMBL" id="CDSF01000013">
    <property type="protein sequence ID" value="CEO95301.1"/>
    <property type="molecule type" value="Genomic_DNA"/>
</dbReference>
<accession>A0A0G4IJ85</accession>
<reference evidence="15 17" key="1">
    <citation type="submission" date="2015-02" db="EMBL/GenBank/DDBJ databases">
        <authorList>
            <person name="Chooi Y.-H."/>
        </authorList>
    </citation>
    <scope>NUCLEOTIDE SEQUENCE [LARGE SCALE GENOMIC DNA]</scope>
    <source>
        <strain evidence="15">E3</strain>
    </source>
</reference>
<sequence length="287" mass="32189">MGRWPVSGSATFPWPANDAAKPDVDRSLLQDLFQSIFFVGVGAVSRALLFGLNDTRVYNGDQFVRHITERSVRQPMITVMNHNSTIDDPVLLAAIAPVAVLRDPDRCNWSWCASEICFKNSLCSAFFGNCKTIPIVRGAGLLQPGVGRIVKYGCDGQWINVFPEGKVIQSAANSRLALHPLRWGVGKVAVEIGRHYRRPIIIPIVHRGMQDVLPLHTWMPRFGHRVRVLCGNPIEYDDLVEVHANSGAVNDEPLYAAITRRIQDRLQEMTDELDQLIQEEEERNNAQ</sequence>
<dbReference type="SMART" id="SM00563">
    <property type="entry name" value="PlsC"/>
    <property type="match status" value="1"/>
</dbReference>
<evidence type="ECO:0000256" key="3">
    <source>
        <dbReference type="ARBA" id="ARBA00022679"/>
    </source>
</evidence>
<evidence type="ECO:0000313" key="17">
    <source>
        <dbReference type="Proteomes" id="UP000039324"/>
    </source>
</evidence>
<keyword evidence="3" id="KW-0808">Transferase</keyword>
<protein>
    <recommendedName>
        <fullName evidence="12">Tafazzin family protein</fullName>
    </recommendedName>
</protein>
<dbReference type="Pfam" id="PF01553">
    <property type="entry name" value="Acyltransferase"/>
    <property type="match status" value="1"/>
</dbReference>
<evidence type="ECO:0000256" key="11">
    <source>
        <dbReference type="ARBA" id="ARBA00047906"/>
    </source>
</evidence>
<dbReference type="Proteomes" id="UP000039324">
    <property type="component" value="Unassembled WGS sequence"/>
</dbReference>
<evidence type="ECO:0000256" key="4">
    <source>
        <dbReference type="ARBA" id="ARBA00022787"/>
    </source>
</evidence>
<gene>
    <name evidence="15" type="ORF">PBRA_004067</name>
    <name evidence="16" type="ORF">PLBR_LOCUS3467</name>
</gene>
<evidence type="ECO:0000256" key="10">
    <source>
        <dbReference type="ARBA" id="ARBA00024323"/>
    </source>
</evidence>
<organism evidence="15 17">
    <name type="scientific">Plasmodiophora brassicae</name>
    <name type="common">Clubroot disease agent</name>
    <dbReference type="NCBI Taxonomy" id="37360"/>
    <lineage>
        <taxon>Eukaryota</taxon>
        <taxon>Sar</taxon>
        <taxon>Rhizaria</taxon>
        <taxon>Endomyxa</taxon>
        <taxon>Phytomyxea</taxon>
        <taxon>Plasmodiophorida</taxon>
        <taxon>Plasmodiophoridae</taxon>
        <taxon>Plasmodiophora</taxon>
    </lineage>
</organism>
<dbReference type="CDD" id="cd07989">
    <property type="entry name" value="LPLAT_AGPAT-like"/>
    <property type="match status" value="1"/>
</dbReference>
<comment type="subcellular location">
    <subcellularLocation>
        <location evidence="1">Mitochondrion inner membrane</location>
        <topology evidence="1">Peripheral membrane protein</topology>
        <orientation evidence="1">Intermembrane side</orientation>
    </subcellularLocation>
    <subcellularLocation>
        <location evidence="10">Mitochondrion outer membrane</location>
        <topology evidence="10">Peripheral membrane protein</topology>
        <orientation evidence="10">Intermembrane side</orientation>
    </subcellularLocation>
</comment>
<evidence type="ECO:0000256" key="8">
    <source>
        <dbReference type="ARBA" id="ARBA00023136"/>
    </source>
</evidence>
<dbReference type="PANTHER" id="PTHR12497">
    <property type="entry name" value="TAZ PROTEIN TAFAZZIN"/>
    <property type="match status" value="1"/>
</dbReference>
<dbReference type="EMBL" id="OVEO01000005">
    <property type="protein sequence ID" value="SPQ96252.1"/>
    <property type="molecule type" value="Genomic_DNA"/>
</dbReference>
<keyword evidence="17" id="KW-1185">Reference proteome</keyword>
<evidence type="ECO:0000256" key="12">
    <source>
        <dbReference type="RuleBase" id="RU365062"/>
    </source>
</evidence>
<dbReference type="GO" id="GO:0005741">
    <property type="term" value="C:mitochondrial outer membrane"/>
    <property type="evidence" value="ECO:0007669"/>
    <property type="project" value="UniProtKB-SubCell"/>
</dbReference>
<keyword evidence="13" id="KW-0175">Coiled coil</keyword>
<dbReference type="Proteomes" id="UP000290189">
    <property type="component" value="Unassembled WGS sequence"/>
</dbReference>
<dbReference type="OrthoDB" id="193467at2759"/>
<name>A0A0G4IJ85_PLABS</name>
<dbReference type="GO" id="GO:0006644">
    <property type="term" value="P:phospholipid metabolic process"/>
    <property type="evidence" value="ECO:0007669"/>
    <property type="project" value="InterPro"/>
</dbReference>
<feature type="domain" description="Phospholipid/glycerol acyltransferase" evidence="14">
    <location>
        <begin position="76"/>
        <end position="209"/>
    </location>
</feature>
<dbReference type="GO" id="GO:0005743">
    <property type="term" value="C:mitochondrial inner membrane"/>
    <property type="evidence" value="ECO:0007669"/>
    <property type="project" value="UniProtKB-SubCell"/>
</dbReference>
<comment type="catalytic activity">
    <reaction evidence="11">
        <text>1'-[1,2-diacyl-sn-glycero-3-phospho],3'-[1-acyl-sn-glycero-3-phospho]-glycerol + a 1,2-diacyl-sn-glycero-3-phosphocholine = a cardiolipin + a 1-acyl-sn-glycero-3-phosphocholine</text>
        <dbReference type="Rhea" id="RHEA:33731"/>
        <dbReference type="ChEBI" id="CHEBI:57643"/>
        <dbReference type="ChEBI" id="CHEBI:58168"/>
        <dbReference type="ChEBI" id="CHEBI:62237"/>
        <dbReference type="ChEBI" id="CHEBI:64743"/>
    </reaction>
    <physiologicalReaction direction="left-to-right" evidence="11">
        <dbReference type="Rhea" id="RHEA:33732"/>
    </physiologicalReaction>
    <physiologicalReaction direction="right-to-left" evidence="11">
        <dbReference type="Rhea" id="RHEA:33733"/>
    </physiologicalReaction>
</comment>
<evidence type="ECO:0000256" key="7">
    <source>
        <dbReference type="ARBA" id="ARBA00023128"/>
    </source>
</evidence>
<keyword evidence="7 16" id="KW-0496">Mitochondrion</keyword>
<dbReference type="GO" id="GO:0008374">
    <property type="term" value="F:O-acyltransferase activity"/>
    <property type="evidence" value="ECO:0007669"/>
    <property type="project" value="TreeGrafter"/>
</dbReference>
<evidence type="ECO:0000256" key="1">
    <source>
        <dbReference type="ARBA" id="ARBA00004137"/>
    </source>
</evidence>
<evidence type="ECO:0000313" key="18">
    <source>
        <dbReference type="Proteomes" id="UP000290189"/>
    </source>
</evidence>
<evidence type="ECO:0000256" key="13">
    <source>
        <dbReference type="SAM" id="Coils"/>
    </source>
</evidence>
<keyword evidence="6" id="KW-0443">Lipid metabolism</keyword>
<evidence type="ECO:0000259" key="14">
    <source>
        <dbReference type="SMART" id="SM00563"/>
    </source>
</evidence>
<keyword evidence="9" id="KW-0012">Acyltransferase</keyword>
<dbReference type="InterPro" id="IPR000872">
    <property type="entry name" value="Tafazzin"/>
</dbReference>
<dbReference type="SUPFAM" id="SSF69593">
    <property type="entry name" value="Glycerol-3-phosphate (1)-acyltransferase"/>
    <property type="match status" value="1"/>
</dbReference>
<dbReference type="OMA" id="WHTLFFS"/>
<reference evidence="16 18" key="2">
    <citation type="submission" date="2018-03" db="EMBL/GenBank/DDBJ databases">
        <authorList>
            <person name="Fogelqvist J."/>
        </authorList>
    </citation>
    <scope>NUCLEOTIDE SEQUENCE [LARGE SCALE GENOMIC DNA]</scope>
</reference>
<evidence type="ECO:0000313" key="16">
    <source>
        <dbReference type="EMBL" id="SPQ96252.1"/>
    </source>
</evidence>
<geneLocation type="mitochondrion" evidence="16"/>
<comment type="similarity">
    <text evidence="2 12">Belongs to the taffazin family.</text>
</comment>
<dbReference type="STRING" id="37360.A0A0G4IJ85"/>
<evidence type="ECO:0000256" key="5">
    <source>
        <dbReference type="ARBA" id="ARBA00022792"/>
    </source>
</evidence>
<keyword evidence="5" id="KW-0999">Mitochondrion inner membrane</keyword>
<evidence type="ECO:0000256" key="2">
    <source>
        <dbReference type="ARBA" id="ARBA00010524"/>
    </source>
</evidence>
<proteinExistence type="inferred from homology"/>
<evidence type="ECO:0000256" key="6">
    <source>
        <dbReference type="ARBA" id="ARBA00023098"/>
    </source>
</evidence>